<evidence type="ECO:0000313" key="5">
    <source>
        <dbReference type="Proteomes" id="UP000559256"/>
    </source>
</evidence>
<proteinExistence type="predicted"/>
<evidence type="ECO:0000259" key="3">
    <source>
        <dbReference type="Pfam" id="PF26640"/>
    </source>
</evidence>
<organism evidence="4 5">
    <name type="scientific">Tetrapyrgos nigripes</name>
    <dbReference type="NCBI Taxonomy" id="182062"/>
    <lineage>
        <taxon>Eukaryota</taxon>
        <taxon>Fungi</taxon>
        <taxon>Dikarya</taxon>
        <taxon>Basidiomycota</taxon>
        <taxon>Agaricomycotina</taxon>
        <taxon>Agaricomycetes</taxon>
        <taxon>Agaricomycetidae</taxon>
        <taxon>Agaricales</taxon>
        <taxon>Marasmiineae</taxon>
        <taxon>Marasmiaceae</taxon>
        <taxon>Tetrapyrgos</taxon>
    </lineage>
</organism>
<reference evidence="4 5" key="1">
    <citation type="journal article" date="2020" name="ISME J.">
        <title>Uncovering the hidden diversity of litter-decomposition mechanisms in mushroom-forming fungi.</title>
        <authorList>
            <person name="Floudas D."/>
            <person name="Bentzer J."/>
            <person name="Ahren D."/>
            <person name="Johansson T."/>
            <person name="Persson P."/>
            <person name="Tunlid A."/>
        </authorList>
    </citation>
    <scope>NUCLEOTIDE SEQUENCE [LARGE SCALE GENOMIC DNA]</scope>
    <source>
        <strain evidence="4 5">CBS 291.85</strain>
    </source>
</reference>
<evidence type="ECO:0000313" key="4">
    <source>
        <dbReference type="EMBL" id="KAF5350273.1"/>
    </source>
</evidence>
<dbReference type="PANTHER" id="PTHR10622:SF12">
    <property type="entry name" value="HET DOMAIN-CONTAINING PROTEIN"/>
    <property type="match status" value="1"/>
</dbReference>
<name>A0A8H5D032_9AGAR</name>
<dbReference type="PANTHER" id="PTHR10622">
    <property type="entry name" value="HET DOMAIN-CONTAINING PROTEIN"/>
    <property type="match status" value="1"/>
</dbReference>
<dbReference type="InterPro" id="IPR058525">
    <property type="entry name" value="DUF8212"/>
</dbReference>
<accession>A0A8H5D032</accession>
<feature type="compositionally biased region" description="Low complexity" evidence="1">
    <location>
        <begin position="260"/>
        <end position="272"/>
    </location>
</feature>
<dbReference type="AlphaFoldDB" id="A0A8H5D032"/>
<dbReference type="Pfam" id="PF26640">
    <property type="entry name" value="DUF8212"/>
    <property type="match status" value="1"/>
</dbReference>
<protein>
    <recommendedName>
        <fullName evidence="6">Heterokaryon incompatibility domain-containing protein</fullName>
    </recommendedName>
</protein>
<evidence type="ECO:0008006" key="6">
    <source>
        <dbReference type="Google" id="ProtNLM"/>
    </source>
</evidence>
<feature type="domain" description="Heterokaryon incompatibility" evidence="2">
    <location>
        <begin position="23"/>
        <end position="116"/>
    </location>
</feature>
<dbReference type="InterPro" id="IPR010730">
    <property type="entry name" value="HET"/>
</dbReference>
<gene>
    <name evidence="4" type="ORF">D9758_007773</name>
</gene>
<dbReference type="Pfam" id="PF06985">
    <property type="entry name" value="HET"/>
    <property type="match status" value="1"/>
</dbReference>
<comment type="caution">
    <text evidence="4">The sequence shown here is derived from an EMBL/GenBank/DDBJ whole genome shotgun (WGS) entry which is preliminary data.</text>
</comment>
<feature type="domain" description="DUF8212" evidence="3">
    <location>
        <begin position="233"/>
        <end position="361"/>
    </location>
</feature>
<keyword evidence="5" id="KW-1185">Reference proteome</keyword>
<evidence type="ECO:0000259" key="2">
    <source>
        <dbReference type="Pfam" id="PF06985"/>
    </source>
</evidence>
<feature type="region of interest" description="Disordered" evidence="1">
    <location>
        <begin position="259"/>
        <end position="278"/>
    </location>
</feature>
<dbReference type="EMBL" id="JAACJM010000076">
    <property type="protein sequence ID" value="KAF5350273.1"/>
    <property type="molecule type" value="Genomic_DNA"/>
</dbReference>
<sequence length="967" mass="109560">MRLLDTTTLQLAYFAKEDETPPYAILSHTWGEEEVTFQDLTYNPTQARLKQGYDKIQKACALARKYSFKYIWIDTCCINKESSAELSEAINSMYRYYQNSRVCYAFLSDVDPDEDPRLKHSGFQRCRWFTRGWTLQELIAPGTVIFFGKKGSEWKEIGTKASLQDLVTVITRIPSTILSQNRSASRYLATCSIAQKMSWAAKRETTRAEDLAYSLMGIFGVHMPPLYGEGGTRAFLRLQEQIIKYFDDQTIFAWRAQRTSSSSPFPPDSSNSHSEDSEVRGLFARSPSEFLGSDNIVPFSDPGEISAQQGTRYSVTNLGLHIRIPVLRVRIPSLALLDPREYSTPDERHPNIFLAVLNCRRVGRDRPIAVYLRKESKMQYVRIFPERLMLGQNGGANTKVVYVKEKNSLEMAGDLDMVNLKAGWEGRHSFKFRFPAKSSMEVLGWYPEEMLHCIVDDEATITAIVHPSLHGDFGLMRLRDKSKNRIFVVVFGFNLSAPYDNQNIWSDIIVECDGEGQAESLEDIHQSYLSHAGHSGHRTHIRAQPLDRVVKPLTDADDVVMAVHKMPEANQCLVEIGYASTRTPRIKNHKTSQISQIIAPFSSTYAFAVQVHLPSDSAHMDAMLQEPKPFLLPKEMWTDDIKTPEQQIIRFDERAGCDVGFMIFRGVKAKDRDELEVAHDSGTVPFAIALGVHEHKAWVEVITSTSIKTLVDNATESIQTDSSGSLRTDLEFDLGRLQTSAFLSLSQSKRTSPSSQSLLSIPAPKTVDGTTCHIQIHIRENPEVEELITHWVDIHIGFDKERDTEKSTMVPTPAEDNRCRSRVFKLSSIMNSLQSRLRSPHSMDDNTCRRSLSTRATHTSTHGCSVAESFIFPRPAALASSHWKSSVSQIPLRPCRSLAFARLETQAHPSSCYRQACLNHCRYHGTMHNPTANPTTRRLCLFPALRLFPMRQPFPLLTSTRLRAWFR</sequence>
<dbReference type="OrthoDB" id="10444989at2759"/>
<evidence type="ECO:0000256" key="1">
    <source>
        <dbReference type="SAM" id="MobiDB-lite"/>
    </source>
</evidence>
<dbReference type="Proteomes" id="UP000559256">
    <property type="component" value="Unassembled WGS sequence"/>
</dbReference>